<evidence type="ECO:0000256" key="4">
    <source>
        <dbReference type="ARBA" id="ARBA00022801"/>
    </source>
</evidence>
<accession>A0A9P8P9P7</accession>
<dbReference type="PROSITE" id="PS01090">
    <property type="entry name" value="TATD_2"/>
    <property type="match status" value="1"/>
</dbReference>
<sequence length="363" mass="41154">MLKPTTLKAGSLPRYFDVAVNLCDDMFMGKYRDRVHHEADMDTVLRRSRALNVDRILLTGSSLKESRWSAEQVLRVNKLPDAVQYPHLYTTIGVHPCSVLEFEPDPKTHLGKLRELVARSVADGSVRAFGEIGLDYDRLQHAPADKQRAYFELQLKLATEFELPLFLHMRNALDDFLEILVPFLEGTRADGLALKNRKVLVHSFTGTQKELDRLLGYPSVFLSVNGCSLRTEENCQVVARIPLDRLLIETDSPWCEIKRTHHSYQFLTRAPNACYPFEYTVPEQTASKKAPRINYNEFLPLPVVRSEKYSAQVAAGAQPLVKSRNEPGLIGQVAEIVAALHETDPEHVVARCYANSLRWLDLS</sequence>
<protein>
    <submittedName>
        <fullName evidence="5">Uncharacterized protein</fullName>
    </submittedName>
</protein>
<dbReference type="AlphaFoldDB" id="A0A9P8P9P7"/>
<dbReference type="InterPro" id="IPR001130">
    <property type="entry name" value="TatD-like"/>
</dbReference>
<keyword evidence="2" id="KW-0540">Nuclease</keyword>
<keyword evidence="4" id="KW-0378">Hydrolase</keyword>
<dbReference type="OrthoDB" id="6079689at2759"/>
<evidence type="ECO:0000256" key="3">
    <source>
        <dbReference type="ARBA" id="ARBA00022723"/>
    </source>
</evidence>
<organism evidence="5 6">
    <name type="scientific">Ogataea philodendri</name>
    <dbReference type="NCBI Taxonomy" id="1378263"/>
    <lineage>
        <taxon>Eukaryota</taxon>
        <taxon>Fungi</taxon>
        <taxon>Dikarya</taxon>
        <taxon>Ascomycota</taxon>
        <taxon>Saccharomycotina</taxon>
        <taxon>Pichiomycetes</taxon>
        <taxon>Pichiales</taxon>
        <taxon>Pichiaceae</taxon>
        <taxon>Ogataea</taxon>
    </lineage>
</organism>
<dbReference type="Proteomes" id="UP000769157">
    <property type="component" value="Unassembled WGS sequence"/>
</dbReference>
<dbReference type="Pfam" id="PF01026">
    <property type="entry name" value="TatD_DNase"/>
    <property type="match status" value="1"/>
</dbReference>
<dbReference type="PANTHER" id="PTHR10060:SF15">
    <property type="entry name" value="DEOXYRIBONUCLEASE TATDN1"/>
    <property type="match status" value="1"/>
</dbReference>
<dbReference type="PROSITE" id="PS01091">
    <property type="entry name" value="TATD_3"/>
    <property type="match status" value="1"/>
</dbReference>
<dbReference type="GO" id="GO:0046872">
    <property type="term" value="F:metal ion binding"/>
    <property type="evidence" value="ECO:0007669"/>
    <property type="project" value="UniProtKB-KW"/>
</dbReference>
<comment type="similarity">
    <text evidence="1">Belongs to the metallo-dependent hydrolases superfamily. TatD-type hydrolase family.</text>
</comment>
<dbReference type="GeneID" id="70235110"/>
<evidence type="ECO:0000313" key="5">
    <source>
        <dbReference type="EMBL" id="KAH3667494.1"/>
    </source>
</evidence>
<keyword evidence="6" id="KW-1185">Reference proteome</keyword>
<dbReference type="SUPFAM" id="SSF51556">
    <property type="entry name" value="Metallo-dependent hydrolases"/>
    <property type="match status" value="1"/>
</dbReference>
<dbReference type="PANTHER" id="PTHR10060">
    <property type="entry name" value="TATD FAMILY DEOXYRIBONUCLEASE"/>
    <property type="match status" value="1"/>
</dbReference>
<proteinExistence type="inferred from homology"/>
<dbReference type="InterPro" id="IPR018228">
    <property type="entry name" value="DNase_TatD-rel_CS"/>
</dbReference>
<dbReference type="InterPro" id="IPR032466">
    <property type="entry name" value="Metal_Hydrolase"/>
</dbReference>
<dbReference type="Gene3D" id="3.20.20.140">
    <property type="entry name" value="Metal-dependent hydrolases"/>
    <property type="match status" value="1"/>
</dbReference>
<name>A0A9P8P9P7_9ASCO</name>
<evidence type="ECO:0000313" key="6">
    <source>
        <dbReference type="Proteomes" id="UP000769157"/>
    </source>
</evidence>
<evidence type="ECO:0000256" key="1">
    <source>
        <dbReference type="ARBA" id="ARBA00009275"/>
    </source>
</evidence>
<dbReference type="GO" id="GO:0008296">
    <property type="term" value="F:3'-5'-DNA exonuclease activity"/>
    <property type="evidence" value="ECO:0007669"/>
    <property type="project" value="TreeGrafter"/>
</dbReference>
<evidence type="ECO:0000256" key="2">
    <source>
        <dbReference type="ARBA" id="ARBA00022722"/>
    </source>
</evidence>
<dbReference type="RefSeq" id="XP_046062306.1">
    <property type="nucleotide sequence ID" value="XM_046204090.1"/>
</dbReference>
<gene>
    <name evidence="5" type="ORF">OGAPHI_003143</name>
</gene>
<dbReference type="EMBL" id="JAEUBE010000183">
    <property type="protein sequence ID" value="KAH3667494.1"/>
    <property type="molecule type" value="Genomic_DNA"/>
</dbReference>
<dbReference type="InterPro" id="IPR050891">
    <property type="entry name" value="TatD-type_Hydrolase"/>
</dbReference>
<dbReference type="GO" id="GO:0005829">
    <property type="term" value="C:cytosol"/>
    <property type="evidence" value="ECO:0007669"/>
    <property type="project" value="TreeGrafter"/>
</dbReference>
<dbReference type="CDD" id="cd01310">
    <property type="entry name" value="TatD_DNAse"/>
    <property type="match status" value="1"/>
</dbReference>
<comment type="caution">
    <text evidence="5">The sequence shown here is derived from an EMBL/GenBank/DDBJ whole genome shotgun (WGS) entry which is preliminary data.</text>
</comment>
<keyword evidence="3" id="KW-0479">Metal-binding</keyword>
<reference evidence="5" key="1">
    <citation type="journal article" date="2021" name="Open Biol.">
        <title>Shared evolutionary footprints suggest mitochondrial oxidative damage underlies multiple complex I losses in fungi.</title>
        <authorList>
            <person name="Schikora-Tamarit M.A."/>
            <person name="Marcet-Houben M."/>
            <person name="Nosek J."/>
            <person name="Gabaldon T."/>
        </authorList>
    </citation>
    <scope>NUCLEOTIDE SEQUENCE</scope>
    <source>
        <strain evidence="5">CBS6075</strain>
    </source>
</reference>
<reference evidence="5" key="2">
    <citation type="submission" date="2021-01" db="EMBL/GenBank/DDBJ databases">
        <authorList>
            <person name="Schikora-Tamarit M.A."/>
        </authorList>
    </citation>
    <scope>NUCLEOTIDE SEQUENCE</scope>
    <source>
        <strain evidence="5">CBS6075</strain>
    </source>
</reference>